<feature type="binding site" evidence="5">
    <location>
        <position position="57"/>
    </location>
    <ligand>
        <name>S-adenosyl-L-methionine</name>
        <dbReference type="ChEBI" id="CHEBI:59789"/>
    </ligand>
</feature>
<dbReference type="GO" id="GO:0010420">
    <property type="term" value="F:polyprenyldihydroxybenzoate methyltransferase activity"/>
    <property type="evidence" value="ECO:0007669"/>
    <property type="project" value="InterPro"/>
</dbReference>
<dbReference type="EC" id="2.1.1.222" evidence="5"/>
<comment type="pathway">
    <text evidence="5">Cofactor biosynthesis; ubiquinone biosynthesis.</text>
</comment>
<dbReference type="EMBL" id="LN614830">
    <property type="protein sequence ID" value="CEG61176.1"/>
    <property type="molecule type" value="Genomic_DNA"/>
</dbReference>
<organism evidence="7 9">
    <name type="scientific">Legionella micdadei</name>
    <name type="common">Tatlockia micdadei</name>
    <dbReference type="NCBI Taxonomy" id="451"/>
    <lineage>
        <taxon>Bacteria</taxon>
        <taxon>Pseudomonadati</taxon>
        <taxon>Pseudomonadota</taxon>
        <taxon>Gammaproteobacteria</taxon>
        <taxon>Legionellales</taxon>
        <taxon>Legionellaceae</taxon>
        <taxon>Legionella</taxon>
    </lineage>
</organism>
<dbReference type="EC" id="2.1.1.64" evidence="5"/>
<keyword evidence="1 5" id="KW-0489">Methyltransferase</keyword>
<dbReference type="PANTHER" id="PTHR43464">
    <property type="entry name" value="METHYLTRANSFERASE"/>
    <property type="match status" value="1"/>
</dbReference>
<evidence type="ECO:0000313" key="7">
    <source>
        <dbReference type="EMBL" id="CEG61176.1"/>
    </source>
</evidence>
<evidence type="ECO:0000256" key="4">
    <source>
        <dbReference type="ARBA" id="ARBA00022691"/>
    </source>
</evidence>
<comment type="catalytic activity">
    <reaction evidence="5">
        <text>a 3-(all-trans-polyprenyl)benzene-1,2-diol + S-adenosyl-L-methionine = a 2-methoxy-6-(all-trans-polyprenyl)phenol + S-adenosyl-L-homocysteine + H(+)</text>
        <dbReference type="Rhea" id="RHEA:31411"/>
        <dbReference type="Rhea" id="RHEA-COMP:9550"/>
        <dbReference type="Rhea" id="RHEA-COMP:9551"/>
        <dbReference type="ChEBI" id="CHEBI:15378"/>
        <dbReference type="ChEBI" id="CHEBI:57856"/>
        <dbReference type="ChEBI" id="CHEBI:59789"/>
        <dbReference type="ChEBI" id="CHEBI:62729"/>
        <dbReference type="ChEBI" id="CHEBI:62731"/>
        <dbReference type="EC" id="2.1.1.222"/>
    </reaction>
</comment>
<evidence type="ECO:0000256" key="2">
    <source>
        <dbReference type="ARBA" id="ARBA00022679"/>
    </source>
</evidence>
<reference evidence="9" key="2">
    <citation type="submission" date="2014-09" db="EMBL/GenBank/DDBJ databases">
        <authorList>
            <person name="Gomez-Valero L."/>
        </authorList>
    </citation>
    <scope>NUCLEOTIDE SEQUENCE [LARGE SCALE GENOMIC DNA]</scope>
    <source>
        <strain evidence="9">ATCC33218</strain>
    </source>
</reference>
<dbReference type="HAMAP" id="MF_00472">
    <property type="entry name" value="UbiG"/>
    <property type="match status" value="1"/>
</dbReference>
<dbReference type="PATRIC" id="fig|451.8.peg.1418"/>
<feature type="binding site" evidence="5">
    <location>
        <position position="78"/>
    </location>
    <ligand>
        <name>S-adenosyl-L-methionine</name>
        <dbReference type="ChEBI" id="CHEBI:59789"/>
    </ligand>
</feature>
<evidence type="ECO:0000313" key="9">
    <source>
        <dbReference type="Proteomes" id="UP000032414"/>
    </source>
</evidence>
<keyword evidence="10" id="KW-1185">Reference proteome</keyword>
<dbReference type="InterPro" id="IPR029063">
    <property type="entry name" value="SAM-dependent_MTases_sf"/>
</dbReference>
<dbReference type="Proteomes" id="UP000182998">
    <property type="component" value="Unassembled WGS sequence"/>
</dbReference>
<dbReference type="OrthoDB" id="9801538at2"/>
<comment type="catalytic activity">
    <reaction evidence="5">
        <text>a 3-demethylubiquinol + S-adenosyl-L-methionine = a ubiquinol + S-adenosyl-L-homocysteine + H(+)</text>
        <dbReference type="Rhea" id="RHEA:44380"/>
        <dbReference type="Rhea" id="RHEA-COMP:9566"/>
        <dbReference type="Rhea" id="RHEA-COMP:10914"/>
        <dbReference type="ChEBI" id="CHEBI:15378"/>
        <dbReference type="ChEBI" id="CHEBI:17976"/>
        <dbReference type="ChEBI" id="CHEBI:57856"/>
        <dbReference type="ChEBI" id="CHEBI:59789"/>
        <dbReference type="ChEBI" id="CHEBI:84422"/>
        <dbReference type="EC" id="2.1.1.64"/>
    </reaction>
</comment>
<dbReference type="GO" id="GO:0102208">
    <property type="term" value="F:2-polyprenyl-6-hydroxyphenol methylase activity"/>
    <property type="evidence" value="ECO:0007669"/>
    <property type="project" value="UniProtKB-EC"/>
</dbReference>
<reference evidence="7" key="1">
    <citation type="submission" date="2014-09" db="EMBL/GenBank/DDBJ databases">
        <authorList>
            <person name="GOMEZ-VALERO Laura"/>
        </authorList>
    </citation>
    <scope>NUCLEOTIDE SEQUENCE</scope>
    <source>
        <strain evidence="7">ATCC33218</strain>
    </source>
</reference>
<keyword evidence="4 5" id="KW-0949">S-adenosyl-L-methionine</keyword>
<reference evidence="8 10" key="3">
    <citation type="submission" date="2016-10" db="EMBL/GenBank/DDBJ databases">
        <authorList>
            <person name="Varghese N."/>
            <person name="Submissions S."/>
        </authorList>
    </citation>
    <scope>NUCLEOTIDE SEQUENCE [LARGE SCALE GENOMIC DNA]</scope>
    <source>
        <strain evidence="8 10">ATCC 33218</strain>
    </source>
</reference>
<evidence type="ECO:0000256" key="5">
    <source>
        <dbReference type="HAMAP-Rule" id="MF_00472"/>
    </source>
</evidence>
<dbReference type="GO" id="GO:0061542">
    <property type="term" value="F:3-demethylubiquinol 3-O-methyltransferase activity"/>
    <property type="evidence" value="ECO:0007669"/>
    <property type="project" value="UniProtKB-UniRule"/>
</dbReference>
<dbReference type="InterPro" id="IPR010233">
    <property type="entry name" value="UbiG_MeTrfase"/>
</dbReference>
<comment type="function">
    <text evidence="5">O-methyltransferase that catalyzes the 2 O-methylation steps in the ubiquinone biosynthetic pathway.</text>
</comment>
<feature type="binding site" evidence="5">
    <location>
        <position position="119"/>
    </location>
    <ligand>
        <name>S-adenosyl-L-methionine</name>
        <dbReference type="ChEBI" id="CHEBI:59789"/>
    </ligand>
</feature>
<keyword evidence="2 5" id="KW-0808">Transferase</keyword>
<feature type="domain" description="Methyltransferase type 11" evidence="6">
    <location>
        <begin position="54"/>
        <end position="147"/>
    </location>
</feature>
<sequence>MDKSTIDPQEVAKFAQHAAHWWDKEGPFKTLHDINPARLEFIGSHFDLAQHSVLDVGCGGGILCEGMAAKKARVTGLDVEAEALQAAKAHAITSGLAINYVCSPVEDYDDGVFDAVTCMEMLEHVSDPQLVINHCARLLKPGGYLFLSTINRTLKAYATVVIAAEYVLGLLPRQTHDFGKFIKPSELLAMTRKAGLEFRSLTGMAYNPLSRTAILQESVDVNYLISCFKPE</sequence>
<dbReference type="InterPro" id="IPR013216">
    <property type="entry name" value="Methyltransf_11"/>
</dbReference>
<dbReference type="GO" id="GO:0032259">
    <property type="term" value="P:methylation"/>
    <property type="evidence" value="ECO:0007669"/>
    <property type="project" value="UniProtKB-KW"/>
</dbReference>
<dbReference type="AlphaFoldDB" id="A0A098GI83"/>
<protein>
    <recommendedName>
        <fullName evidence="5">Ubiquinone biosynthesis O-methyltransferase</fullName>
    </recommendedName>
    <alternativeName>
        <fullName evidence="5">2-polyprenyl-6-hydroxyphenol methylase</fullName>
        <ecNumber evidence="5">2.1.1.222</ecNumber>
    </alternativeName>
    <alternativeName>
        <fullName evidence="5">3-demethylubiquinone 3-O-methyltransferase</fullName>
        <ecNumber evidence="5">2.1.1.64</ecNumber>
    </alternativeName>
</protein>
<feature type="binding site" evidence="5">
    <location>
        <position position="38"/>
    </location>
    <ligand>
        <name>S-adenosyl-L-methionine</name>
        <dbReference type="ChEBI" id="CHEBI:59789"/>
    </ligand>
</feature>
<dbReference type="RefSeq" id="WP_102010550.1">
    <property type="nucleotide sequence ID" value="NZ_CP020614.1"/>
</dbReference>
<dbReference type="STRING" id="451.B6N58_06575"/>
<dbReference type="UniPathway" id="UPA00232"/>
<dbReference type="EMBL" id="FMVN01000006">
    <property type="protein sequence ID" value="SCY32232.1"/>
    <property type="molecule type" value="Genomic_DNA"/>
</dbReference>
<evidence type="ECO:0000256" key="1">
    <source>
        <dbReference type="ARBA" id="ARBA00022603"/>
    </source>
</evidence>
<dbReference type="PANTHER" id="PTHR43464:SF19">
    <property type="entry name" value="UBIQUINONE BIOSYNTHESIS O-METHYLTRANSFERASE, MITOCHONDRIAL"/>
    <property type="match status" value="1"/>
</dbReference>
<dbReference type="Gene3D" id="3.40.50.150">
    <property type="entry name" value="Vaccinia Virus protein VP39"/>
    <property type="match status" value="1"/>
</dbReference>
<dbReference type="HOGENOM" id="CLU_042432_5_0_6"/>
<name>A0A098GI83_LEGMI</name>
<evidence type="ECO:0000259" key="6">
    <source>
        <dbReference type="Pfam" id="PF08241"/>
    </source>
</evidence>
<evidence type="ECO:0000256" key="3">
    <source>
        <dbReference type="ARBA" id="ARBA00022688"/>
    </source>
</evidence>
<gene>
    <name evidence="5 7" type="primary">ubiG</name>
    <name evidence="7" type="ORF">LMI_1885</name>
    <name evidence="8" type="ORF">SAMN02982997_01388</name>
</gene>
<dbReference type="Proteomes" id="UP000032414">
    <property type="component" value="Chromosome I"/>
</dbReference>
<comment type="similarity">
    <text evidence="5">Belongs to the methyltransferase superfamily. UbiG/COQ3 family.</text>
</comment>
<evidence type="ECO:0000313" key="8">
    <source>
        <dbReference type="EMBL" id="SCY32232.1"/>
    </source>
</evidence>
<dbReference type="Pfam" id="PF08241">
    <property type="entry name" value="Methyltransf_11"/>
    <property type="match status" value="1"/>
</dbReference>
<keyword evidence="7" id="KW-0830">Ubiquinone</keyword>
<proteinExistence type="inferred from homology"/>
<keyword evidence="3 5" id="KW-0831">Ubiquinone biosynthesis</keyword>
<dbReference type="KEGG" id="tmc:LMI_1885"/>
<dbReference type="SUPFAM" id="SSF53335">
    <property type="entry name" value="S-adenosyl-L-methionine-dependent methyltransferases"/>
    <property type="match status" value="1"/>
</dbReference>
<dbReference type="NCBIfam" id="TIGR01983">
    <property type="entry name" value="UbiG"/>
    <property type="match status" value="1"/>
</dbReference>
<dbReference type="CDD" id="cd02440">
    <property type="entry name" value="AdoMet_MTases"/>
    <property type="match status" value="1"/>
</dbReference>
<evidence type="ECO:0000313" key="10">
    <source>
        <dbReference type="Proteomes" id="UP000182998"/>
    </source>
</evidence>
<accession>A0A098GI83</accession>